<dbReference type="InterPro" id="IPR050515">
    <property type="entry name" value="Beta-lactam/transpept"/>
</dbReference>
<evidence type="ECO:0000256" key="7">
    <source>
        <dbReference type="ARBA" id="ARBA00022692"/>
    </source>
</evidence>
<keyword evidence="9" id="KW-0133">Cell shape</keyword>
<evidence type="ECO:0000256" key="4">
    <source>
        <dbReference type="ARBA" id="ARBA00022475"/>
    </source>
</evidence>
<protein>
    <submittedName>
        <fullName evidence="17">Penicillin-binding protein 2</fullName>
        <ecNumber evidence="17">3.4.16.4</ecNumber>
    </submittedName>
</protein>
<evidence type="ECO:0000256" key="11">
    <source>
        <dbReference type="ARBA" id="ARBA00022989"/>
    </source>
</evidence>
<dbReference type="Gene3D" id="3.40.710.10">
    <property type="entry name" value="DD-peptidase/beta-lactamase superfamily"/>
    <property type="match status" value="1"/>
</dbReference>
<dbReference type="PANTHER" id="PTHR30627">
    <property type="entry name" value="PEPTIDOGLYCAN D,D-TRANSPEPTIDASE"/>
    <property type="match status" value="1"/>
</dbReference>
<dbReference type="NCBIfam" id="TIGR03423">
    <property type="entry name" value="pbp2_mrdA"/>
    <property type="match status" value="1"/>
</dbReference>
<sequence length="719" mass="76127">MLAAIIATIVTIVVLVIALVVAFTVRNRTKSPKASSKRMDVRSIGTVGVGGRQGGRGRADARVNAPQTSATNLGETLKSRFIAMGVLAAGIFGSLAVKAWDLQVVNAGQYRQEADENQYKTVSTPAPRGYIYDADGIELVRNRKSLTVLADVEVADDRTVVQRLSAVLGIPHNIVRYRIQDAKTGAQSQRVVASDVDLRGIAYISEHLEAFPGVTTQERSVREYPWGALAAHALGYASTADDKDLETPIDGAELEMGDVVGKSGVEAGYERLLAGTHGQRVLVAAADGSVQRVVSETDPEKGNDIYLTIKAPVQYKIDQMLADLVAPTDGTIGTGKGDSASAVVMDVRDGAIVAMASYPTYSPEVFVGGIGEDMWSLYTQDSEFQPLLNRVIAGNYAAASTFKAFTGLAGLAYGFADTGRSWDCTGSWDGFNTGAPQKCWLRTGHGAIGFREGIVESCDTVFYEIGKSFFQAGASQGGTISDTAMQEYVEKYGFGKTTGIDIPSEAAGRIPTPQWKAEHWADVPEAQQWMGGDLTNMVIGQGDVLVTPLQVAVAYGAIATGNLMRPHLFKEARNSSGEVVVSYEPEIMGVPDVPPENLEVMRDALHGVATENESVAKLFGEHGIDAAAKTGTAEYSDGKNESAWFVCYAPFDDPKYVVACQVNHGGGGSEVAAPLGVEIMATVLAADAGELDPTVGVIAASSGKYIPLPLKSDGSGRTD</sequence>
<dbReference type="SUPFAM" id="SSF56519">
    <property type="entry name" value="Penicillin binding protein dimerisation domain"/>
    <property type="match status" value="1"/>
</dbReference>
<dbReference type="PANTHER" id="PTHR30627:SF2">
    <property type="entry name" value="PEPTIDOGLYCAN D,D-TRANSPEPTIDASE MRDA"/>
    <property type="match status" value="1"/>
</dbReference>
<evidence type="ECO:0000256" key="13">
    <source>
        <dbReference type="ARBA" id="ARBA00023316"/>
    </source>
</evidence>
<evidence type="ECO:0000313" key="18">
    <source>
        <dbReference type="Proteomes" id="UP001487305"/>
    </source>
</evidence>
<evidence type="ECO:0000256" key="5">
    <source>
        <dbReference type="ARBA" id="ARBA00022519"/>
    </source>
</evidence>
<organism evidence="17 18">
    <name type="scientific">Raoultibacter massiliensis</name>
    <dbReference type="NCBI Taxonomy" id="1852371"/>
    <lineage>
        <taxon>Bacteria</taxon>
        <taxon>Bacillati</taxon>
        <taxon>Actinomycetota</taxon>
        <taxon>Coriobacteriia</taxon>
        <taxon>Eggerthellales</taxon>
        <taxon>Eggerthellaceae</taxon>
        <taxon>Raoultibacter</taxon>
    </lineage>
</organism>
<keyword evidence="6" id="KW-0645">Protease</keyword>
<keyword evidence="12 14" id="KW-0472">Membrane</keyword>
<name>A0ABV1JC83_9ACTN</name>
<evidence type="ECO:0000256" key="8">
    <source>
        <dbReference type="ARBA" id="ARBA00022801"/>
    </source>
</evidence>
<evidence type="ECO:0000256" key="6">
    <source>
        <dbReference type="ARBA" id="ARBA00022670"/>
    </source>
</evidence>
<accession>A0ABV1JC83</accession>
<proteinExistence type="inferred from homology"/>
<evidence type="ECO:0000313" key="17">
    <source>
        <dbReference type="EMBL" id="MEQ3362694.1"/>
    </source>
</evidence>
<feature type="domain" description="Penicillin-binding protein dimerisation" evidence="16">
    <location>
        <begin position="124"/>
        <end position="293"/>
    </location>
</feature>
<comment type="similarity">
    <text evidence="3">Belongs to the transpeptidase family.</text>
</comment>
<dbReference type="Gene3D" id="3.90.1310.10">
    <property type="entry name" value="Penicillin-binding protein 2a (Domain 2)"/>
    <property type="match status" value="1"/>
</dbReference>
<dbReference type="EC" id="3.4.16.4" evidence="17"/>
<feature type="transmembrane region" description="Helical" evidence="14">
    <location>
        <begin position="6"/>
        <end position="25"/>
    </location>
</feature>
<evidence type="ECO:0000256" key="1">
    <source>
        <dbReference type="ARBA" id="ARBA00004167"/>
    </source>
</evidence>
<keyword evidence="8 17" id="KW-0378">Hydrolase</keyword>
<dbReference type="InterPro" id="IPR005311">
    <property type="entry name" value="PBP_dimer"/>
</dbReference>
<dbReference type="InterPro" id="IPR036138">
    <property type="entry name" value="PBP_dimer_sf"/>
</dbReference>
<evidence type="ECO:0000256" key="2">
    <source>
        <dbReference type="ARBA" id="ARBA00004236"/>
    </source>
</evidence>
<dbReference type="Pfam" id="PF00905">
    <property type="entry name" value="Transpeptidase"/>
    <property type="match status" value="1"/>
</dbReference>
<keyword evidence="17" id="KW-0121">Carboxypeptidase</keyword>
<dbReference type="RefSeq" id="WP_102374945.1">
    <property type="nucleotide sequence ID" value="NZ_DBFADM010000036.1"/>
</dbReference>
<evidence type="ECO:0000256" key="10">
    <source>
        <dbReference type="ARBA" id="ARBA00022984"/>
    </source>
</evidence>
<keyword evidence="18" id="KW-1185">Reference proteome</keyword>
<dbReference type="EMBL" id="JBBNOP010000005">
    <property type="protein sequence ID" value="MEQ3362694.1"/>
    <property type="molecule type" value="Genomic_DNA"/>
</dbReference>
<comment type="subcellular location">
    <subcellularLocation>
        <location evidence="2">Cell membrane</location>
    </subcellularLocation>
    <subcellularLocation>
        <location evidence="1">Membrane</location>
        <topology evidence="1">Single-pass membrane protein</topology>
    </subcellularLocation>
</comment>
<feature type="transmembrane region" description="Helical" evidence="14">
    <location>
        <begin position="81"/>
        <end position="100"/>
    </location>
</feature>
<keyword evidence="10" id="KW-0573">Peptidoglycan synthesis</keyword>
<evidence type="ECO:0000259" key="15">
    <source>
        <dbReference type="Pfam" id="PF00905"/>
    </source>
</evidence>
<dbReference type="InterPro" id="IPR012338">
    <property type="entry name" value="Beta-lactam/transpept-like"/>
</dbReference>
<dbReference type="InterPro" id="IPR001460">
    <property type="entry name" value="PCN-bd_Tpept"/>
</dbReference>
<reference evidence="17 18" key="1">
    <citation type="submission" date="2024-04" db="EMBL/GenBank/DDBJ databases">
        <title>Human intestinal bacterial collection.</title>
        <authorList>
            <person name="Pauvert C."/>
            <person name="Hitch T.C.A."/>
            <person name="Clavel T."/>
        </authorList>
    </citation>
    <scope>NUCLEOTIDE SEQUENCE [LARGE SCALE GENOMIC DNA]</scope>
    <source>
        <strain evidence="17 18">CLA-KB-H42</strain>
    </source>
</reference>
<keyword evidence="5" id="KW-0997">Cell inner membrane</keyword>
<dbReference type="Pfam" id="PF03717">
    <property type="entry name" value="PBP_dimer"/>
    <property type="match status" value="1"/>
</dbReference>
<gene>
    <name evidence="17" type="primary">mrdA</name>
    <name evidence="17" type="ORF">AAA083_06870</name>
</gene>
<keyword evidence="4" id="KW-1003">Cell membrane</keyword>
<evidence type="ECO:0000256" key="12">
    <source>
        <dbReference type="ARBA" id="ARBA00023136"/>
    </source>
</evidence>
<dbReference type="SUPFAM" id="SSF56601">
    <property type="entry name" value="beta-lactamase/transpeptidase-like"/>
    <property type="match status" value="1"/>
</dbReference>
<dbReference type="InterPro" id="IPR017790">
    <property type="entry name" value="Penicillin-binding_protein_2"/>
</dbReference>
<keyword evidence="11 14" id="KW-1133">Transmembrane helix</keyword>
<dbReference type="Proteomes" id="UP001487305">
    <property type="component" value="Unassembled WGS sequence"/>
</dbReference>
<evidence type="ECO:0000256" key="14">
    <source>
        <dbReference type="SAM" id="Phobius"/>
    </source>
</evidence>
<keyword evidence="13" id="KW-0961">Cell wall biogenesis/degradation</keyword>
<keyword evidence="7 14" id="KW-0812">Transmembrane</keyword>
<evidence type="ECO:0000256" key="3">
    <source>
        <dbReference type="ARBA" id="ARBA00007171"/>
    </source>
</evidence>
<evidence type="ECO:0000259" key="16">
    <source>
        <dbReference type="Pfam" id="PF03717"/>
    </source>
</evidence>
<feature type="domain" description="Penicillin-binding protein transpeptidase" evidence="15">
    <location>
        <begin position="341"/>
        <end position="680"/>
    </location>
</feature>
<comment type="caution">
    <text evidence="17">The sequence shown here is derived from an EMBL/GenBank/DDBJ whole genome shotgun (WGS) entry which is preliminary data.</text>
</comment>
<evidence type="ECO:0000256" key="9">
    <source>
        <dbReference type="ARBA" id="ARBA00022960"/>
    </source>
</evidence>
<dbReference type="GO" id="GO:0009002">
    <property type="term" value="F:serine-type D-Ala-D-Ala carboxypeptidase activity"/>
    <property type="evidence" value="ECO:0007669"/>
    <property type="project" value="UniProtKB-EC"/>
</dbReference>